<evidence type="ECO:0000256" key="3">
    <source>
        <dbReference type="ARBA" id="ARBA00022989"/>
    </source>
</evidence>
<dbReference type="PROSITE" id="PS50262">
    <property type="entry name" value="G_PROTEIN_RECEP_F1_2"/>
    <property type="match status" value="1"/>
</dbReference>
<sequence>MDGTLNWTSSDLDGLAEVQGDQRVDFISDNTRTYLDVVFYVLVQGSISLLGSAGNILNILVFVKQGFKDTVNCSLMALSLSDLGSLVTLTWMSICYLPEFRFSGIEFESLDIQYLTACWPHGSFARITSCITAYISFERCLCTALPLKVKTIITPARTLIIMASIFLLQFSVVSLVFSSVRLGPVYYLRRNTTLVGLVYIDNGPYLENMAFSIDIGIQIFSFVIVAICTMILIQSLIRNRKWRNSATKSAVPDSVDSKTAREKRVVVMVTTISGIFIACYTPSVINLIIMLCFPDYSIVGAYSNTFILIWSLFLNLEAINSAVNIFIYYNMSSKFRTVFSLTLKSCTATAKSK</sequence>
<proteinExistence type="predicted"/>
<accession>A0A8S3YN54</accession>
<dbReference type="Gene3D" id="1.20.1070.10">
    <property type="entry name" value="Rhodopsin 7-helix transmembrane proteins"/>
    <property type="match status" value="1"/>
</dbReference>
<evidence type="ECO:0000313" key="7">
    <source>
        <dbReference type="EMBL" id="CAG5115776.1"/>
    </source>
</evidence>
<dbReference type="PANTHER" id="PTHR46641:SF2">
    <property type="entry name" value="FMRFAMIDE RECEPTOR"/>
    <property type="match status" value="1"/>
</dbReference>
<feature type="transmembrane region" description="Helical" evidence="5">
    <location>
        <begin position="158"/>
        <end position="180"/>
    </location>
</feature>
<dbReference type="Proteomes" id="UP000678393">
    <property type="component" value="Unassembled WGS sequence"/>
</dbReference>
<evidence type="ECO:0000256" key="2">
    <source>
        <dbReference type="ARBA" id="ARBA00022692"/>
    </source>
</evidence>
<dbReference type="GO" id="GO:0004930">
    <property type="term" value="F:G protein-coupled receptor activity"/>
    <property type="evidence" value="ECO:0007669"/>
    <property type="project" value="InterPro"/>
</dbReference>
<keyword evidence="8" id="KW-1185">Reference proteome</keyword>
<dbReference type="Pfam" id="PF00001">
    <property type="entry name" value="7tm_1"/>
    <property type="match status" value="1"/>
</dbReference>
<evidence type="ECO:0000256" key="5">
    <source>
        <dbReference type="SAM" id="Phobius"/>
    </source>
</evidence>
<evidence type="ECO:0000259" key="6">
    <source>
        <dbReference type="PROSITE" id="PS50262"/>
    </source>
</evidence>
<reference evidence="7" key="1">
    <citation type="submission" date="2021-04" db="EMBL/GenBank/DDBJ databases">
        <authorList>
            <consortium name="Molecular Ecology Group"/>
        </authorList>
    </citation>
    <scope>NUCLEOTIDE SEQUENCE</scope>
</reference>
<dbReference type="GO" id="GO:0016020">
    <property type="term" value="C:membrane"/>
    <property type="evidence" value="ECO:0007669"/>
    <property type="project" value="UniProtKB-SubCell"/>
</dbReference>
<dbReference type="AlphaFoldDB" id="A0A8S3YN54"/>
<keyword evidence="4 5" id="KW-0472">Membrane</keyword>
<dbReference type="SUPFAM" id="SSF81321">
    <property type="entry name" value="Family A G protein-coupled receptor-like"/>
    <property type="match status" value="1"/>
</dbReference>
<dbReference type="InterPro" id="IPR052954">
    <property type="entry name" value="GPCR-Ligand_Int"/>
</dbReference>
<evidence type="ECO:0000256" key="1">
    <source>
        <dbReference type="ARBA" id="ARBA00004370"/>
    </source>
</evidence>
<dbReference type="EMBL" id="CAJHNH020000162">
    <property type="protein sequence ID" value="CAG5115776.1"/>
    <property type="molecule type" value="Genomic_DNA"/>
</dbReference>
<feature type="transmembrane region" description="Helical" evidence="5">
    <location>
        <begin position="215"/>
        <end position="233"/>
    </location>
</feature>
<feature type="transmembrane region" description="Helical" evidence="5">
    <location>
        <begin position="309"/>
        <end position="329"/>
    </location>
</feature>
<dbReference type="OrthoDB" id="6139113at2759"/>
<keyword evidence="2 5" id="KW-0812">Transmembrane</keyword>
<feature type="transmembrane region" description="Helical" evidence="5">
    <location>
        <begin position="265"/>
        <end position="289"/>
    </location>
</feature>
<name>A0A8S3YN54_9EUPU</name>
<dbReference type="PRINTS" id="PR00237">
    <property type="entry name" value="GPCRRHODOPSN"/>
</dbReference>
<protein>
    <recommendedName>
        <fullName evidence="6">G-protein coupled receptors family 1 profile domain-containing protein</fullName>
    </recommendedName>
</protein>
<dbReference type="InterPro" id="IPR000276">
    <property type="entry name" value="GPCR_Rhodpsn"/>
</dbReference>
<feature type="domain" description="G-protein coupled receptors family 1 profile" evidence="6">
    <location>
        <begin position="54"/>
        <end position="328"/>
    </location>
</feature>
<evidence type="ECO:0000313" key="8">
    <source>
        <dbReference type="Proteomes" id="UP000678393"/>
    </source>
</evidence>
<organism evidence="7 8">
    <name type="scientific">Candidula unifasciata</name>
    <dbReference type="NCBI Taxonomy" id="100452"/>
    <lineage>
        <taxon>Eukaryota</taxon>
        <taxon>Metazoa</taxon>
        <taxon>Spiralia</taxon>
        <taxon>Lophotrochozoa</taxon>
        <taxon>Mollusca</taxon>
        <taxon>Gastropoda</taxon>
        <taxon>Heterobranchia</taxon>
        <taxon>Euthyneura</taxon>
        <taxon>Panpulmonata</taxon>
        <taxon>Eupulmonata</taxon>
        <taxon>Stylommatophora</taxon>
        <taxon>Helicina</taxon>
        <taxon>Helicoidea</taxon>
        <taxon>Geomitridae</taxon>
        <taxon>Candidula</taxon>
    </lineage>
</organism>
<comment type="caution">
    <text evidence="7">The sequence shown here is derived from an EMBL/GenBank/DDBJ whole genome shotgun (WGS) entry which is preliminary data.</text>
</comment>
<keyword evidence="3 5" id="KW-1133">Transmembrane helix</keyword>
<gene>
    <name evidence="7" type="ORF">CUNI_LOCUS1334</name>
</gene>
<feature type="transmembrane region" description="Helical" evidence="5">
    <location>
        <begin position="37"/>
        <end position="63"/>
    </location>
</feature>
<evidence type="ECO:0000256" key="4">
    <source>
        <dbReference type="ARBA" id="ARBA00023136"/>
    </source>
</evidence>
<dbReference type="PANTHER" id="PTHR46641">
    <property type="entry name" value="FMRFAMIDE RECEPTOR-RELATED"/>
    <property type="match status" value="1"/>
</dbReference>
<comment type="subcellular location">
    <subcellularLocation>
        <location evidence="1">Membrane</location>
    </subcellularLocation>
</comment>
<dbReference type="InterPro" id="IPR017452">
    <property type="entry name" value="GPCR_Rhodpsn_7TM"/>
</dbReference>